<gene>
    <name evidence="1" type="ORF">ACFSJ3_16895</name>
</gene>
<sequence>MKPRDRAYYCGVISNFLAEQQLWDEAVTWAYLQERIAWDQRRRQTTPEDLLLTSASVIASVEGAPDAEVLMDNAFIAIGDGIQEEINAFHQDLWNEIEAEDIGYIYLVGNPTALATNQ</sequence>
<accession>A0ABW4XUU4</accession>
<reference evidence="2" key="1">
    <citation type="journal article" date="2019" name="Int. J. Syst. Evol. Microbiol.">
        <title>The Global Catalogue of Microorganisms (GCM) 10K type strain sequencing project: providing services to taxonomists for standard genome sequencing and annotation.</title>
        <authorList>
            <consortium name="The Broad Institute Genomics Platform"/>
            <consortium name="The Broad Institute Genome Sequencing Center for Infectious Disease"/>
            <person name="Wu L."/>
            <person name="Ma J."/>
        </authorList>
    </citation>
    <scope>NUCLEOTIDE SEQUENCE [LARGE SCALE GENOMIC DNA]</scope>
    <source>
        <strain evidence="2">CGMCC 1.10992</strain>
    </source>
</reference>
<protein>
    <submittedName>
        <fullName evidence="1">Uncharacterized protein</fullName>
    </submittedName>
</protein>
<dbReference type="RefSeq" id="WP_345341832.1">
    <property type="nucleotide sequence ID" value="NZ_BAABLI010000032.1"/>
</dbReference>
<dbReference type="Proteomes" id="UP001597380">
    <property type="component" value="Unassembled WGS sequence"/>
</dbReference>
<proteinExistence type="predicted"/>
<evidence type="ECO:0000313" key="1">
    <source>
        <dbReference type="EMBL" id="MFD2097669.1"/>
    </source>
</evidence>
<comment type="caution">
    <text evidence="1">The sequence shown here is derived from an EMBL/GenBank/DDBJ whole genome shotgun (WGS) entry which is preliminary data.</text>
</comment>
<dbReference type="EMBL" id="JBHUHT010000028">
    <property type="protein sequence ID" value="MFD2097669.1"/>
    <property type="molecule type" value="Genomic_DNA"/>
</dbReference>
<organism evidence="1 2">
    <name type="scientific">Corallincola platygyrae</name>
    <dbReference type="NCBI Taxonomy" id="1193278"/>
    <lineage>
        <taxon>Bacteria</taxon>
        <taxon>Pseudomonadati</taxon>
        <taxon>Pseudomonadota</taxon>
        <taxon>Gammaproteobacteria</taxon>
        <taxon>Alteromonadales</taxon>
        <taxon>Psychromonadaceae</taxon>
        <taxon>Corallincola</taxon>
    </lineage>
</organism>
<keyword evidence="2" id="KW-1185">Reference proteome</keyword>
<name>A0ABW4XUU4_9GAMM</name>
<evidence type="ECO:0000313" key="2">
    <source>
        <dbReference type="Proteomes" id="UP001597380"/>
    </source>
</evidence>